<dbReference type="InterPro" id="IPR036291">
    <property type="entry name" value="NAD(P)-bd_dom_sf"/>
</dbReference>
<keyword evidence="4" id="KW-0630">Potassium</keyword>
<dbReference type="NCBIfam" id="NF007030">
    <property type="entry name" value="PRK09496.1-1"/>
    <property type="match status" value="1"/>
</dbReference>
<proteinExistence type="predicted"/>
<dbReference type="PRINTS" id="PR00335">
    <property type="entry name" value="KUPTAKETRKA"/>
</dbReference>
<organism evidence="9 10">
    <name type="scientific">Mariprofundus micogutta</name>
    <dbReference type="NCBI Taxonomy" id="1921010"/>
    <lineage>
        <taxon>Bacteria</taxon>
        <taxon>Pseudomonadati</taxon>
        <taxon>Pseudomonadota</taxon>
        <taxon>Candidatius Mariprofundia</taxon>
        <taxon>Mariprofundales</taxon>
        <taxon>Mariprofundaceae</taxon>
        <taxon>Mariprofundus</taxon>
    </lineage>
</organism>
<feature type="domain" description="RCK C-terminal" evidence="8">
    <location>
        <begin position="370"/>
        <end position="451"/>
    </location>
</feature>
<dbReference type="OrthoDB" id="9775180at2"/>
<dbReference type="Proteomes" id="UP000231632">
    <property type="component" value="Unassembled WGS sequence"/>
</dbReference>
<dbReference type="InterPro" id="IPR006037">
    <property type="entry name" value="RCK_C"/>
</dbReference>
<evidence type="ECO:0000256" key="6">
    <source>
        <dbReference type="ARBA" id="ARBA00023065"/>
    </source>
</evidence>
<keyword evidence="3" id="KW-0633">Potassium transport</keyword>
<evidence type="ECO:0000259" key="8">
    <source>
        <dbReference type="PROSITE" id="PS51202"/>
    </source>
</evidence>
<evidence type="ECO:0000313" key="10">
    <source>
        <dbReference type="Proteomes" id="UP000231632"/>
    </source>
</evidence>
<dbReference type="PANTHER" id="PTHR43833">
    <property type="entry name" value="POTASSIUM CHANNEL PROTEIN 2-RELATED-RELATED"/>
    <property type="match status" value="1"/>
</dbReference>
<dbReference type="SUPFAM" id="SSF116726">
    <property type="entry name" value="TrkA C-terminal domain-like"/>
    <property type="match status" value="2"/>
</dbReference>
<sequence length="456" mass="49464">MNVVILGAGEVGFHIASRLATEGNNVSVVDQDTDRLQVIADSMDVRTVCGMAAQPSILEQAGAENADLLIAVTTNDEVNMLACQVAHSLYKVPTKLARVRESDYASHPELFGRDDLPIDVIISPEGEAAKVVMGRLNVSSALDSREFFDGAIQLVEFVVRPKSLLAGLSLKELPEVMGKLHVYVVAHEHNGRWRVPKGDTVLLAGDSIYVAVSCKQLDGLMEILDLTCHSPKGRNVMMVGGGHIGYKVAGELEKAGALVKLIEFNAARAEWLSDQFSNVVVIHGDALDQKLLEEENIDKMDDFLALTNDDETNILSSLISKRYGVPHVVTLVNRSIYTQLVRQIGLDVTVSPRLSTVASILSFVRKGRIHGMASLADGNLEVLEAEALETSAILNIPLKDLSMPEDTVIGAILREGQIIVPDGTVEVLPHDHVLIVTTSASVADVEKLFEVHLEFF</sequence>
<evidence type="ECO:0000256" key="5">
    <source>
        <dbReference type="ARBA" id="ARBA00023027"/>
    </source>
</evidence>
<feature type="domain" description="RCK N-terminal" evidence="7">
    <location>
        <begin position="1"/>
        <end position="122"/>
    </location>
</feature>
<evidence type="ECO:0000256" key="3">
    <source>
        <dbReference type="ARBA" id="ARBA00022538"/>
    </source>
</evidence>
<reference evidence="9 10" key="1">
    <citation type="journal article" date="2017" name="Arch. Microbiol.">
        <title>Mariprofundus micogutta sp. nov., a novel iron-oxidizing zetaproteobacterium isolated from a deep-sea hydrothermal field at the Bayonnaise knoll of the Izu-Ogasawara arc, and a description of Mariprofundales ord. nov. and Zetaproteobacteria classis nov.</title>
        <authorList>
            <person name="Makita H."/>
            <person name="Tanaka E."/>
            <person name="Mitsunobu S."/>
            <person name="Miyazaki M."/>
            <person name="Nunoura T."/>
            <person name="Uematsu K."/>
            <person name="Takaki Y."/>
            <person name="Nishi S."/>
            <person name="Shimamura S."/>
            <person name="Takai K."/>
        </authorList>
    </citation>
    <scope>NUCLEOTIDE SEQUENCE [LARGE SCALE GENOMIC DNA]</scope>
    <source>
        <strain evidence="9 10">ET2</strain>
    </source>
</reference>
<name>A0A1L8CPL1_9PROT</name>
<dbReference type="PROSITE" id="PS51201">
    <property type="entry name" value="RCK_N"/>
    <property type="match status" value="2"/>
</dbReference>
<dbReference type="NCBIfam" id="NF007032">
    <property type="entry name" value="PRK09496.1-4"/>
    <property type="match status" value="1"/>
</dbReference>
<keyword evidence="6" id="KW-0406">Ion transport</keyword>
<dbReference type="EMBL" id="BDFD01000015">
    <property type="protein sequence ID" value="GAV20769.1"/>
    <property type="molecule type" value="Genomic_DNA"/>
</dbReference>
<dbReference type="Gene3D" id="3.40.50.720">
    <property type="entry name" value="NAD(P)-binding Rossmann-like Domain"/>
    <property type="match status" value="2"/>
</dbReference>
<dbReference type="InterPro" id="IPR006036">
    <property type="entry name" value="K_uptake_TrkA"/>
</dbReference>
<evidence type="ECO:0000259" key="7">
    <source>
        <dbReference type="PROSITE" id="PS51201"/>
    </source>
</evidence>
<dbReference type="PANTHER" id="PTHR43833:SF5">
    <property type="entry name" value="TRK SYSTEM POTASSIUM UPTAKE PROTEIN TRKA"/>
    <property type="match status" value="1"/>
</dbReference>
<dbReference type="NCBIfam" id="NF007031">
    <property type="entry name" value="PRK09496.1-2"/>
    <property type="match status" value="1"/>
</dbReference>
<feature type="domain" description="RCK C-terminal" evidence="8">
    <location>
        <begin position="142"/>
        <end position="226"/>
    </location>
</feature>
<keyword evidence="2" id="KW-0813">Transport</keyword>
<evidence type="ECO:0000313" key="9">
    <source>
        <dbReference type="EMBL" id="GAV20769.1"/>
    </source>
</evidence>
<dbReference type="Gene3D" id="3.30.70.1450">
    <property type="entry name" value="Regulator of K+ conductance, C-terminal domain"/>
    <property type="match status" value="2"/>
</dbReference>
<dbReference type="Pfam" id="PF02080">
    <property type="entry name" value="TrkA_C"/>
    <property type="match status" value="2"/>
</dbReference>
<evidence type="ECO:0000256" key="2">
    <source>
        <dbReference type="ARBA" id="ARBA00022448"/>
    </source>
</evidence>
<keyword evidence="10" id="KW-1185">Reference proteome</keyword>
<comment type="caution">
    <text evidence="9">The sequence shown here is derived from an EMBL/GenBank/DDBJ whole genome shotgun (WGS) entry which is preliminary data.</text>
</comment>
<dbReference type="InterPro" id="IPR036721">
    <property type="entry name" value="RCK_C_sf"/>
</dbReference>
<dbReference type="InterPro" id="IPR003148">
    <property type="entry name" value="RCK_N"/>
</dbReference>
<feature type="domain" description="RCK N-terminal" evidence="7">
    <location>
        <begin position="233"/>
        <end position="352"/>
    </location>
</feature>
<dbReference type="GO" id="GO:0015079">
    <property type="term" value="F:potassium ion transmembrane transporter activity"/>
    <property type="evidence" value="ECO:0007669"/>
    <property type="project" value="InterPro"/>
</dbReference>
<dbReference type="GO" id="GO:0005886">
    <property type="term" value="C:plasma membrane"/>
    <property type="evidence" value="ECO:0007669"/>
    <property type="project" value="InterPro"/>
</dbReference>
<dbReference type="RefSeq" id="WP_072660075.1">
    <property type="nucleotide sequence ID" value="NZ_BDFD01000015.1"/>
</dbReference>
<dbReference type="STRING" id="1921010.MMIC_P1743"/>
<dbReference type="AlphaFoldDB" id="A0A1L8CPL1"/>
<keyword evidence="5" id="KW-0520">NAD</keyword>
<evidence type="ECO:0000256" key="1">
    <source>
        <dbReference type="ARBA" id="ARBA00017378"/>
    </source>
</evidence>
<dbReference type="NCBIfam" id="NF007039">
    <property type="entry name" value="PRK09496.3-2"/>
    <property type="match status" value="1"/>
</dbReference>
<protein>
    <recommendedName>
        <fullName evidence="1">Trk system potassium uptake protein TrkA</fullName>
    </recommendedName>
</protein>
<dbReference type="PROSITE" id="PS51202">
    <property type="entry name" value="RCK_C"/>
    <property type="match status" value="2"/>
</dbReference>
<gene>
    <name evidence="9" type="ORF">MMIC_P1743</name>
</gene>
<dbReference type="InterPro" id="IPR050721">
    <property type="entry name" value="Trk_Ktr_HKT_K-transport"/>
</dbReference>
<accession>A0A1L8CPL1</accession>
<evidence type="ECO:0000256" key="4">
    <source>
        <dbReference type="ARBA" id="ARBA00022958"/>
    </source>
</evidence>
<dbReference type="Pfam" id="PF02254">
    <property type="entry name" value="TrkA_N"/>
    <property type="match status" value="2"/>
</dbReference>
<dbReference type="SUPFAM" id="SSF51735">
    <property type="entry name" value="NAD(P)-binding Rossmann-fold domains"/>
    <property type="match status" value="2"/>
</dbReference>